<dbReference type="EMBL" id="KN818295">
    <property type="protein sequence ID" value="KIL60659.1"/>
    <property type="molecule type" value="Genomic_DNA"/>
</dbReference>
<proteinExistence type="predicted"/>
<reference evidence="2 3" key="1">
    <citation type="submission" date="2014-04" db="EMBL/GenBank/DDBJ databases">
        <title>Evolutionary Origins and Diversification of the Mycorrhizal Mutualists.</title>
        <authorList>
            <consortium name="DOE Joint Genome Institute"/>
            <consortium name="Mycorrhizal Genomics Consortium"/>
            <person name="Kohler A."/>
            <person name="Kuo A."/>
            <person name="Nagy L.G."/>
            <person name="Floudas D."/>
            <person name="Copeland A."/>
            <person name="Barry K.W."/>
            <person name="Cichocki N."/>
            <person name="Veneault-Fourrey C."/>
            <person name="LaButti K."/>
            <person name="Lindquist E.A."/>
            <person name="Lipzen A."/>
            <person name="Lundell T."/>
            <person name="Morin E."/>
            <person name="Murat C."/>
            <person name="Riley R."/>
            <person name="Ohm R."/>
            <person name="Sun H."/>
            <person name="Tunlid A."/>
            <person name="Henrissat B."/>
            <person name="Grigoriev I.V."/>
            <person name="Hibbett D.S."/>
            <person name="Martin F."/>
        </authorList>
    </citation>
    <scope>NUCLEOTIDE SEQUENCE [LARGE SCALE GENOMIC DNA]</scope>
    <source>
        <strain evidence="2 3">Koide BX008</strain>
    </source>
</reference>
<dbReference type="HOGENOM" id="CLU_665602_0_0_1"/>
<name>A0A0C2T2F6_AMAMK</name>
<accession>A0A0C2T2F6</accession>
<dbReference type="InParanoid" id="A0A0C2T2F6"/>
<feature type="compositionally biased region" description="Low complexity" evidence="1">
    <location>
        <begin position="187"/>
        <end position="197"/>
    </location>
</feature>
<sequence length="413" mass="44439">MAQSKRNRTAWDTPQELRMIALLTSVKSTADDGAATFKKPQLTQVADALNKEFTQLGAPKTSLNVQTKWNKIRSEYAAMLIWPSGSGMEQDAFDWTSGRPILTDERIKQAFDQFCKERPESGKVLLKALKGDWPYWEAMRNFGDISYATGEQAFEGSSAPAIGAQLSAVLGDSSPSHDPSPPSLTVAPLSSSTHPSTAATSLTAVAVHKLQKATDNNSDYNMDSDNDLPESVLSPNLPQSAGLTSAASTSRSPTAPTTSSGIGPVRPPGPNVRAEPYSRWPARSMSSRSNTSDRLKASGKLSETAMITMVGNDIRYAVDQLHTTAVTAFSKPVPAGTIIQQNQDSFPDSIVLAAMSYFSEAENAGKAKMYETALPQYCRSFVLQELRRAGIPVDQMLAEAANEVGPADEANRV</sequence>
<feature type="compositionally biased region" description="Polar residues" evidence="1">
    <location>
        <begin position="233"/>
        <end position="243"/>
    </location>
</feature>
<dbReference type="AlphaFoldDB" id="A0A0C2T2F6"/>
<evidence type="ECO:0008006" key="4">
    <source>
        <dbReference type="Google" id="ProtNLM"/>
    </source>
</evidence>
<protein>
    <recommendedName>
        <fullName evidence="4">Myb/SANT-like domain-containing protein</fullName>
    </recommendedName>
</protein>
<feature type="compositionally biased region" description="Low complexity" evidence="1">
    <location>
        <begin position="244"/>
        <end position="260"/>
    </location>
</feature>
<gene>
    <name evidence="2" type="ORF">M378DRAFT_180376</name>
</gene>
<feature type="region of interest" description="Disordered" evidence="1">
    <location>
        <begin position="215"/>
        <end position="297"/>
    </location>
</feature>
<evidence type="ECO:0000313" key="3">
    <source>
        <dbReference type="Proteomes" id="UP000054549"/>
    </source>
</evidence>
<feature type="region of interest" description="Disordered" evidence="1">
    <location>
        <begin position="169"/>
        <end position="197"/>
    </location>
</feature>
<dbReference type="Proteomes" id="UP000054549">
    <property type="component" value="Unassembled WGS sequence"/>
</dbReference>
<evidence type="ECO:0000313" key="2">
    <source>
        <dbReference type="EMBL" id="KIL60659.1"/>
    </source>
</evidence>
<dbReference type="OrthoDB" id="4781at2759"/>
<organism evidence="2 3">
    <name type="scientific">Amanita muscaria (strain Koide BX008)</name>
    <dbReference type="NCBI Taxonomy" id="946122"/>
    <lineage>
        <taxon>Eukaryota</taxon>
        <taxon>Fungi</taxon>
        <taxon>Dikarya</taxon>
        <taxon>Basidiomycota</taxon>
        <taxon>Agaricomycotina</taxon>
        <taxon>Agaricomycetes</taxon>
        <taxon>Agaricomycetidae</taxon>
        <taxon>Agaricales</taxon>
        <taxon>Pluteineae</taxon>
        <taxon>Amanitaceae</taxon>
        <taxon>Amanita</taxon>
    </lineage>
</organism>
<keyword evidence="3" id="KW-1185">Reference proteome</keyword>
<evidence type="ECO:0000256" key="1">
    <source>
        <dbReference type="SAM" id="MobiDB-lite"/>
    </source>
</evidence>